<keyword evidence="2" id="KW-1185">Reference proteome</keyword>
<evidence type="ECO:0000313" key="1">
    <source>
        <dbReference type="EMBL" id="CAJ0605252.1"/>
    </source>
</evidence>
<dbReference type="AlphaFoldDB" id="A0AA36H792"/>
<dbReference type="Proteomes" id="UP001176961">
    <property type="component" value="Unassembled WGS sequence"/>
</dbReference>
<accession>A0AA36H792</accession>
<evidence type="ECO:0000313" key="2">
    <source>
        <dbReference type="Proteomes" id="UP001176961"/>
    </source>
</evidence>
<sequence length="55" mass="6342">MSQNATEWILDVRCNFLFAKKISIWIKTIAAEGLMELASESLHMFIVVDHLVTYI</sequence>
<reference evidence="1" key="1">
    <citation type="submission" date="2023-07" db="EMBL/GenBank/DDBJ databases">
        <authorList>
            <consortium name="CYATHOMIX"/>
        </authorList>
    </citation>
    <scope>NUCLEOTIDE SEQUENCE</scope>
    <source>
        <strain evidence="1">N/A</strain>
    </source>
</reference>
<organism evidence="1 2">
    <name type="scientific">Cylicocyclus nassatus</name>
    <name type="common">Nematode worm</name>
    <dbReference type="NCBI Taxonomy" id="53992"/>
    <lineage>
        <taxon>Eukaryota</taxon>
        <taxon>Metazoa</taxon>
        <taxon>Ecdysozoa</taxon>
        <taxon>Nematoda</taxon>
        <taxon>Chromadorea</taxon>
        <taxon>Rhabditida</taxon>
        <taxon>Rhabditina</taxon>
        <taxon>Rhabditomorpha</taxon>
        <taxon>Strongyloidea</taxon>
        <taxon>Strongylidae</taxon>
        <taxon>Cylicocyclus</taxon>
    </lineage>
</organism>
<comment type="caution">
    <text evidence="1">The sequence shown here is derived from an EMBL/GenBank/DDBJ whole genome shotgun (WGS) entry which is preliminary data.</text>
</comment>
<name>A0AA36H792_CYLNA</name>
<protein>
    <submittedName>
        <fullName evidence="1">Uncharacterized protein</fullName>
    </submittedName>
</protein>
<dbReference type="EMBL" id="CATQJL010000316">
    <property type="protein sequence ID" value="CAJ0605252.1"/>
    <property type="molecule type" value="Genomic_DNA"/>
</dbReference>
<proteinExistence type="predicted"/>
<gene>
    <name evidence="1" type="ORF">CYNAS_LOCUS17235</name>
</gene>